<protein>
    <submittedName>
        <fullName evidence="2">DUF4268 domain-containing protein</fullName>
    </submittedName>
</protein>
<comment type="caution">
    <text evidence="2">The sequence shown here is derived from an EMBL/GenBank/DDBJ whole genome shotgun (WGS) entry which is preliminary data.</text>
</comment>
<sequence>MPLYEMTSDAFLPLARASFANLKVRERDDLQRLLRTQIDVLGDDLYVLTEEFGDWDESRRRIDLLAIDTLANLVVVELKRTNDGGHMELQAIRYASMVSAMTFDRAEQIHANFLSRIGQPADEARTRMLDFLGWENPEEESFAPDVRIVLVSEDFGKELTTAVLWLRERDIDIRCVRLRPYLDAGKHLIDVQQIIPLPEANEYQVQLREKEQVDRKRRVGRHDERLKFWETLIAMARTRQTRHAHRKPGTAGYLSATSGVAGLSFNYAIGLQTASTELYIDRGNELENKSIFEQLLARKDEIEATFGAPLLWEPLETKRACRIKDTIERGGYRSPESEWTMIQSSMIDSMIKLEAALKPGLSALGI</sequence>
<dbReference type="Gene3D" id="3.40.1350.10">
    <property type="match status" value="1"/>
</dbReference>
<gene>
    <name evidence="2" type="ORF">FEM03_03710</name>
</gene>
<reference evidence="2 3" key="1">
    <citation type="submission" date="2019-05" db="EMBL/GenBank/DDBJ databases">
        <title>Verrucobacter flavum gen. nov., sp. nov. a new member of the family Verrucomicrobiaceae.</title>
        <authorList>
            <person name="Szuroczki S."/>
            <person name="Abbaszade G."/>
            <person name="Szabo A."/>
            <person name="Felfoldi T."/>
            <person name="Schumann P."/>
            <person name="Boka K."/>
            <person name="Keki Z."/>
            <person name="Toumi M."/>
            <person name="Toth E."/>
        </authorList>
    </citation>
    <scope>NUCLEOTIDE SEQUENCE [LARGE SCALE GENOMIC DNA]</scope>
    <source>
        <strain evidence="2 3">MG-N-17</strain>
    </source>
</reference>
<evidence type="ECO:0000313" key="2">
    <source>
        <dbReference type="EMBL" id="TLD72471.1"/>
    </source>
</evidence>
<proteinExistence type="predicted"/>
<dbReference type="AlphaFoldDB" id="A0A5R8KJP2"/>
<dbReference type="Pfam" id="PF14088">
    <property type="entry name" value="DUF4268"/>
    <property type="match status" value="1"/>
</dbReference>
<name>A0A5R8KJP2_9BACT</name>
<feature type="domain" description="DUF4268" evidence="1">
    <location>
        <begin position="225"/>
        <end position="359"/>
    </location>
</feature>
<dbReference type="OrthoDB" id="570199at2"/>
<dbReference type="RefSeq" id="WP_138084825.1">
    <property type="nucleotide sequence ID" value="NZ_VAUV01000002.1"/>
</dbReference>
<dbReference type="EMBL" id="VAUV01000002">
    <property type="protein sequence ID" value="TLD72471.1"/>
    <property type="molecule type" value="Genomic_DNA"/>
</dbReference>
<dbReference type="InterPro" id="IPR025364">
    <property type="entry name" value="DUF4268"/>
</dbReference>
<evidence type="ECO:0000313" key="3">
    <source>
        <dbReference type="Proteomes" id="UP000306196"/>
    </source>
</evidence>
<dbReference type="GO" id="GO:0003676">
    <property type="term" value="F:nucleic acid binding"/>
    <property type="evidence" value="ECO:0007669"/>
    <property type="project" value="InterPro"/>
</dbReference>
<keyword evidence="3" id="KW-1185">Reference proteome</keyword>
<accession>A0A5R8KJP2</accession>
<evidence type="ECO:0000259" key="1">
    <source>
        <dbReference type="Pfam" id="PF14088"/>
    </source>
</evidence>
<dbReference type="Proteomes" id="UP000306196">
    <property type="component" value="Unassembled WGS sequence"/>
</dbReference>
<organism evidence="2 3">
    <name type="scientific">Phragmitibacter flavus</name>
    <dbReference type="NCBI Taxonomy" id="2576071"/>
    <lineage>
        <taxon>Bacteria</taxon>
        <taxon>Pseudomonadati</taxon>
        <taxon>Verrucomicrobiota</taxon>
        <taxon>Verrucomicrobiia</taxon>
        <taxon>Verrucomicrobiales</taxon>
        <taxon>Verrucomicrobiaceae</taxon>
        <taxon>Phragmitibacter</taxon>
    </lineage>
</organism>
<dbReference type="InterPro" id="IPR011856">
    <property type="entry name" value="tRNA_endonuc-like_dom_sf"/>
</dbReference>